<evidence type="ECO:0000259" key="8">
    <source>
        <dbReference type="PROSITE" id="PS51775"/>
    </source>
</evidence>
<evidence type="ECO:0000256" key="3">
    <source>
        <dbReference type="ARBA" id="ARBA00022989"/>
    </source>
</evidence>
<evidence type="ECO:0000256" key="1">
    <source>
        <dbReference type="ARBA" id="ARBA00004167"/>
    </source>
</evidence>
<gene>
    <name evidence="9" type="ORF">ZIOFF_028864</name>
</gene>
<dbReference type="InterPro" id="IPR007656">
    <property type="entry name" value="GTD-bd"/>
</dbReference>
<dbReference type="PROSITE" id="PS51775">
    <property type="entry name" value="GTD_BINDING"/>
    <property type="match status" value="1"/>
</dbReference>
<feature type="transmembrane region" description="Helical" evidence="7">
    <location>
        <begin position="20"/>
        <end position="45"/>
    </location>
</feature>
<keyword evidence="5" id="KW-0175">Coiled coil</keyword>
<reference evidence="9 10" key="1">
    <citation type="submission" date="2020-08" db="EMBL/GenBank/DDBJ databases">
        <title>Plant Genome Project.</title>
        <authorList>
            <person name="Zhang R.-G."/>
        </authorList>
    </citation>
    <scope>NUCLEOTIDE SEQUENCE [LARGE SCALE GENOMIC DNA]</scope>
    <source>
        <tissue evidence="9">Rhizome</tissue>
    </source>
</reference>
<keyword evidence="10" id="KW-1185">Reference proteome</keyword>
<evidence type="ECO:0000256" key="2">
    <source>
        <dbReference type="ARBA" id="ARBA00022692"/>
    </source>
</evidence>
<accession>A0A8J5H7A7</accession>
<feature type="region of interest" description="Disordered" evidence="6">
    <location>
        <begin position="676"/>
        <end position="703"/>
    </location>
</feature>
<evidence type="ECO:0000256" key="7">
    <source>
        <dbReference type="SAM" id="Phobius"/>
    </source>
</evidence>
<comment type="caution">
    <text evidence="9">The sequence shown here is derived from an EMBL/GenBank/DDBJ whole genome shotgun (WGS) entry which is preliminary data.</text>
</comment>
<keyword evidence="3 7" id="KW-1133">Transmembrane helix</keyword>
<organism evidence="9 10">
    <name type="scientific">Zingiber officinale</name>
    <name type="common">Ginger</name>
    <name type="synonym">Amomum zingiber</name>
    <dbReference type="NCBI Taxonomy" id="94328"/>
    <lineage>
        <taxon>Eukaryota</taxon>
        <taxon>Viridiplantae</taxon>
        <taxon>Streptophyta</taxon>
        <taxon>Embryophyta</taxon>
        <taxon>Tracheophyta</taxon>
        <taxon>Spermatophyta</taxon>
        <taxon>Magnoliopsida</taxon>
        <taxon>Liliopsida</taxon>
        <taxon>Zingiberales</taxon>
        <taxon>Zingiberaceae</taxon>
        <taxon>Zingiber</taxon>
    </lineage>
</organism>
<dbReference type="OrthoDB" id="1888939at2759"/>
<protein>
    <recommendedName>
        <fullName evidence="8">GTD-binding domain-containing protein</fullName>
    </recommendedName>
</protein>
<feature type="compositionally biased region" description="Acidic residues" evidence="6">
    <location>
        <begin position="216"/>
        <end position="229"/>
    </location>
</feature>
<keyword evidence="2 7" id="KW-0812">Transmembrane</keyword>
<evidence type="ECO:0000256" key="6">
    <source>
        <dbReference type="SAM" id="MobiDB-lite"/>
    </source>
</evidence>
<feature type="region of interest" description="Disordered" evidence="6">
    <location>
        <begin position="432"/>
        <end position="497"/>
    </location>
</feature>
<dbReference type="GO" id="GO:0016020">
    <property type="term" value="C:membrane"/>
    <property type="evidence" value="ECO:0007669"/>
    <property type="project" value="UniProtKB-SubCell"/>
</dbReference>
<evidence type="ECO:0000256" key="4">
    <source>
        <dbReference type="ARBA" id="ARBA00023136"/>
    </source>
</evidence>
<dbReference type="AlphaFoldDB" id="A0A8J5H7A7"/>
<dbReference type="PANTHER" id="PTHR31448">
    <property type="entry name" value="MYOSIN-BINDING PROTEIN 2"/>
    <property type="match status" value="1"/>
</dbReference>
<dbReference type="GO" id="GO:0080115">
    <property type="term" value="F:myosin XI tail binding"/>
    <property type="evidence" value="ECO:0007669"/>
    <property type="project" value="UniProtKB-ARBA"/>
</dbReference>
<comment type="subcellular location">
    <subcellularLocation>
        <location evidence="1">Membrane</location>
        <topology evidence="1">Single-pass membrane protein</topology>
    </subcellularLocation>
</comment>
<dbReference type="Proteomes" id="UP000734854">
    <property type="component" value="Unassembled WGS sequence"/>
</dbReference>
<name>A0A8J5H7A7_ZINOF</name>
<evidence type="ECO:0000313" key="9">
    <source>
        <dbReference type="EMBL" id="KAG6510825.1"/>
    </source>
</evidence>
<feature type="compositionally biased region" description="Basic and acidic residues" evidence="6">
    <location>
        <begin position="472"/>
        <end position="488"/>
    </location>
</feature>
<feature type="coiled-coil region" evidence="5">
    <location>
        <begin position="532"/>
        <end position="637"/>
    </location>
</feature>
<dbReference type="InterPro" id="IPR039306">
    <property type="entry name" value="MYOB"/>
</dbReference>
<keyword evidence="4 7" id="KW-0472">Membrane</keyword>
<feature type="compositionally biased region" description="Polar residues" evidence="6">
    <location>
        <begin position="642"/>
        <end position="660"/>
    </location>
</feature>
<evidence type="ECO:0000256" key="5">
    <source>
        <dbReference type="SAM" id="Coils"/>
    </source>
</evidence>
<dbReference type="EMBL" id="JACMSC010000008">
    <property type="protein sequence ID" value="KAG6510825.1"/>
    <property type="molecule type" value="Genomic_DNA"/>
</dbReference>
<proteinExistence type="predicted"/>
<feature type="coiled-coil region" evidence="5">
    <location>
        <begin position="706"/>
        <end position="733"/>
    </location>
</feature>
<feature type="region of interest" description="Disordered" evidence="6">
    <location>
        <begin position="213"/>
        <end position="234"/>
    </location>
</feature>
<dbReference type="PANTHER" id="PTHR31448:SF3">
    <property type="entry name" value="MYOSIN-BINDING PROTEIN 2"/>
    <property type="match status" value="1"/>
</dbReference>
<feature type="compositionally biased region" description="Polar residues" evidence="6">
    <location>
        <begin position="444"/>
        <end position="455"/>
    </location>
</feature>
<feature type="domain" description="GTD-binding" evidence="8">
    <location>
        <begin position="530"/>
        <end position="628"/>
    </location>
</feature>
<sequence>MAANKFATYLHRNTHKLAVILVYAVLEWTLIALLLLNGLFAYLIARFAAYFGLQPPCVFCSRVDHIFESDGGGRRRRLGSACRDLVCADHAAEVSGLEYCDRHRRLAEVGEMCEDCCPTTSRPAGAPALLSWMKRSEEGEKDLRCSCCGVVLESGFYSSYFLAKQSWGLAEYVQTENLVDQVEVDDQEVLEKSATMGKEKLEEEEVVDSHRAEIFPGEEEEQKNEEDENEGQHATAAILEEEEESSLISDACHLVQDASIEVLTSTPSYICATEEDRLVPIELIDSMTEIPIVLVPELNEVKQTAGPNDAKSNIEKELHSSEVQRAQQSTMTLDIQSISEEEKTIISSGKMDEGIEDHEFSMTQGMRTETDDIHLENSVVPQYSEPISDQQVIAPRATTVIALEGPSEKDLSETKDSNSDISIGSEICDKEHIEGSDTHKPTLVSESTQDQGSVENNEKATVDQEAAFSENHISEFSENHEIKEDRAPETPNYTDGIQGMSKRFLIDRRESVTESLDGSVASEFEGCDTLNMDELKAALQAERKALSALYAELEEERSAAAIAANQTMAMITRLQEEKAAMQMEALQYQRMMEEQSEYDQEALQLLNELMIKKEKENQELEKDLEMYRKKLLRIEAKERRQMGSNKVNGRCQTPSASSSAEDIIVDFSIESHEKNEFADNPEGNHQSFPAGDAPSPGTDQGTEKHLNALKESLADFEEERLSILEQLKVLEAKLITMEDEEDPQDSKSIGLDTDGVLHDYENGFSDNPEDRKLNGEPRSLGIKGKRLLPLFDAAGDEHADGAVDAAPETPPNIVEDPQKLAIMEDVDNLYERLDALEGDREFAKLCINSLKKGDKGIHLLQEILESLHDLRNVELRTRNSSVALASLST</sequence>
<feature type="region of interest" description="Disordered" evidence="6">
    <location>
        <begin position="642"/>
        <end position="661"/>
    </location>
</feature>
<evidence type="ECO:0000313" key="10">
    <source>
        <dbReference type="Proteomes" id="UP000734854"/>
    </source>
</evidence>
<dbReference type="Pfam" id="PF04576">
    <property type="entry name" value="Zein-binding"/>
    <property type="match status" value="1"/>
</dbReference>